<dbReference type="InterPro" id="IPR035990">
    <property type="entry name" value="TIM_sf"/>
</dbReference>
<dbReference type="GO" id="GO:0004807">
    <property type="term" value="F:triose-phosphate isomerase activity"/>
    <property type="evidence" value="ECO:0007669"/>
    <property type="project" value="UniProtKB-EC"/>
</dbReference>
<comment type="similarity">
    <text evidence="1 4">Belongs to the triosephosphate isomerase family.</text>
</comment>
<evidence type="ECO:0000256" key="1">
    <source>
        <dbReference type="ARBA" id="ARBA00007422"/>
    </source>
</evidence>
<dbReference type="GO" id="GO:0005829">
    <property type="term" value="C:cytosol"/>
    <property type="evidence" value="ECO:0007669"/>
    <property type="project" value="TreeGrafter"/>
</dbReference>
<protein>
    <recommendedName>
        <fullName evidence="4">Triosephosphate isomerase</fullName>
        <ecNumber evidence="4">5.3.1.1</ecNumber>
    </recommendedName>
</protein>
<reference evidence="5 6" key="1">
    <citation type="journal article" date="2015" name="Plant Cell">
        <title>Oil accumulation by the oleaginous diatom Fistulifera solaris as revealed by the genome and transcriptome.</title>
        <authorList>
            <person name="Tanaka T."/>
            <person name="Maeda Y."/>
            <person name="Veluchamy A."/>
            <person name="Tanaka M."/>
            <person name="Abida H."/>
            <person name="Marechal E."/>
            <person name="Bowler C."/>
            <person name="Muto M."/>
            <person name="Sunaga Y."/>
            <person name="Tanaka M."/>
            <person name="Yoshino T."/>
            <person name="Taniguchi T."/>
            <person name="Fukuda Y."/>
            <person name="Nemoto M."/>
            <person name="Matsumoto M."/>
            <person name="Wong P.S."/>
            <person name="Aburatani S."/>
            <person name="Fujibuchi W."/>
        </authorList>
    </citation>
    <scope>NUCLEOTIDE SEQUENCE [LARGE SCALE GENOMIC DNA]</scope>
    <source>
        <strain evidence="5 6">JPCC DA0580</strain>
    </source>
</reference>
<dbReference type="InParanoid" id="A0A1Z5JA14"/>
<dbReference type="GO" id="GO:0046166">
    <property type="term" value="P:glyceraldehyde-3-phosphate biosynthetic process"/>
    <property type="evidence" value="ECO:0007669"/>
    <property type="project" value="TreeGrafter"/>
</dbReference>
<evidence type="ECO:0000313" key="5">
    <source>
        <dbReference type="EMBL" id="GAX10806.1"/>
    </source>
</evidence>
<dbReference type="AlphaFoldDB" id="A0A1Z5JA14"/>
<comment type="caution">
    <text evidence="5">The sequence shown here is derived from an EMBL/GenBank/DDBJ whole genome shotgun (WGS) entry which is preliminary data.</text>
</comment>
<dbReference type="Proteomes" id="UP000198406">
    <property type="component" value="Unassembled WGS sequence"/>
</dbReference>
<gene>
    <name evidence="5" type="ORF">FisN_1Hh347</name>
</gene>
<dbReference type="EMBL" id="BDSP01000025">
    <property type="protein sequence ID" value="GAX10806.1"/>
    <property type="molecule type" value="Genomic_DNA"/>
</dbReference>
<keyword evidence="4" id="KW-0312">Gluconeogenesis</keyword>
<dbReference type="GO" id="GO:0006094">
    <property type="term" value="P:gluconeogenesis"/>
    <property type="evidence" value="ECO:0007669"/>
    <property type="project" value="UniProtKB-UniPathway"/>
</dbReference>
<name>A0A1Z5JA14_FISSO</name>
<dbReference type="CDD" id="cd00311">
    <property type="entry name" value="TIM"/>
    <property type="match status" value="1"/>
</dbReference>
<comment type="subunit">
    <text evidence="2">Homodimer.</text>
</comment>
<dbReference type="UniPathway" id="UPA00138"/>
<dbReference type="InterPro" id="IPR000652">
    <property type="entry name" value="Triosephosphate_isomerase"/>
</dbReference>
<dbReference type="EC" id="5.3.1.1" evidence="4"/>
<dbReference type="NCBIfam" id="TIGR00419">
    <property type="entry name" value="tim"/>
    <property type="match status" value="1"/>
</dbReference>
<comment type="catalytic activity">
    <reaction evidence="4">
        <text>D-glyceraldehyde 3-phosphate = dihydroxyacetone phosphate</text>
        <dbReference type="Rhea" id="RHEA:18585"/>
        <dbReference type="ChEBI" id="CHEBI:57642"/>
        <dbReference type="ChEBI" id="CHEBI:59776"/>
        <dbReference type="EC" id="5.3.1.1"/>
    </reaction>
</comment>
<dbReference type="GO" id="GO:0006096">
    <property type="term" value="P:glycolytic process"/>
    <property type="evidence" value="ECO:0007669"/>
    <property type="project" value="UniProtKB-UniPathway"/>
</dbReference>
<comment type="pathway">
    <text evidence="4">Carbohydrate biosynthesis; gluconeogenesis.</text>
</comment>
<dbReference type="Gene3D" id="3.20.20.70">
    <property type="entry name" value="Aldolase class I"/>
    <property type="match status" value="1"/>
</dbReference>
<dbReference type="GO" id="GO:0019563">
    <property type="term" value="P:glycerol catabolic process"/>
    <property type="evidence" value="ECO:0007669"/>
    <property type="project" value="TreeGrafter"/>
</dbReference>
<dbReference type="InterPro" id="IPR013785">
    <property type="entry name" value="Aldolase_TIM"/>
</dbReference>
<accession>A0A1Z5JA14</accession>
<dbReference type="PANTHER" id="PTHR21139">
    <property type="entry name" value="TRIOSEPHOSPHATE ISOMERASE"/>
    <property type="match status" value="1"/>
</dbReference>
<keyword evidence="6" id="KW-1185">Reference proteome</keyword>
<dbReference type="UniPathway" id="UPA00109">
    <property type="reaction ID" value="UER00189"/>
</dbReference>
<sequence>MITPETYGAFTGAISPLMLQSMGIQWSLAGHSERRIIFKETDEYINKQCRLLISLGMNVVLCVGETEAEFEQNLASAVCEVQLKKGLAGIAPEDMDKVVIAYEPVWAIGTGKVATPEIAQEVHAMCRGILAEMYGKEIADETRILYGGSVTPESVDGLMAKPDIDGSLVGGASLDASKFSRIINFVQKPEFVAV</sequence>
<organism evidence="5 6">
    <name type="scientific">Fistulifera solaris</name>
    <name type="common">Oleaginous diatom</name>
    <dbReference type="NCBI Taxonomy" id="1519565"/>
    <lineage>
        <taxon>Eukaryota</taxon>
        <taxon>Sar</taxon>
        <taxon>Stramenopiles</taxon>
        <taxon>Ochrophyta</taxon>
        <taxon>Bacillariophyta</taxon>
        <taxon>Bacillariophyceae</taxon>
        <taxon>Bacillariophycidae</taxon>
        <taxon>Naviculales</taxon>
        <taxon>Naviculaceae</taxon>
        <taxon>Fistulifera</taxon>
    </lineage>
</organism>
<dbReference type="SUPFAM" id="SSF51351">
    <property type="entry name" value="Triosephosphate isomerase (TIM)"/>
    <property type="match status" value="1"/>
</dbReference>
<proteinExistence type="inferred from homology"/>
<evidence type="ECO:0000256" key="4">
    <source>
        <dbReference type="RuleBase" id="RU363013"/>
    </source>
</evidence>
<evidence type="ECO:0000256" key="2">
    <source>
        <dbReference type="ARBA" id="ARBA00011738"/>
    </source>
</evidence>
<keyword evidence="4" id="KW-0324">Glycolysis</keyword>
<dbReference type="PANTHER" id="PTHR21139:SF42">
    <property type="entry name" value="TRIOSEPHOSPHATE ISOMERASE"/>
    <property type="match status" value="1"/>
</dbReference>
<dbReference type="PROSITE" id="PS00171">
    <property type="entry name" value="TIM_1"/>
    <property type="match status" value="1"/>
</dbReference>
<comment type="pathway">
    <text evidence="4">Carbohydrate degradation; glycolysis; D-glyceraldehyde 3-phosphate from glycerone phosphate: step 1/1.</text>
</comment>
<keyword evidence="3 4" id="KW-0413">Isomerase</keyword>
<dbReference type="InterPro" id="IPR020861">
    <property type="entry name" value="Triosephosphate_isomerase_AS"/>
</dbReference>
<dbReference type="Pfam" id="PF00121">
    <property type="entry name" value="TIM"/>
    <property type="match status" value="1"/>
</dbReference>
<evidence type="ECO:0000256" key="3">
    <source>
        <dbReference type="ARBA" id="ARBA00023235"/>
    </source>
</evidence>
<dbReference type="PROSITE" id="PS51440">
    <property type="entry name" value="TIM_2"/>
    <property type="match status" value="1"/>
</dbReference>
<evidence type="ECO:0000313" key="6">
    <source>
        <dbReference type="Proteomes" id="UP000198406"/>
    </source>
</evidence>
<dbReference type="OrthoDB" id="6715177at2759"/>